<dbReference type="OrthoDB" id="9808429at2"/>
<dbReference type="RefSeq" id="WP_127186776.1">
    <property type="nucleotide sequence ID" value="NZ_RZNJ01000001.1"/>
</dbReference>
<evidence type="ECO:0000256" key="2">
    <source>
        <dbReference type="ARBA" id="ARBA00022801"/>
    </source>
</evidence>
<protein>
    <submittedName>
        <fullName evidence="3">Tol-pal system-associated acyl-CoA thioesterase</fullName>
    </submittedName>
</protein>
<dbReference type="FunFam" id="3.10.129.10:FF:000004">
    <property type="entry name" value="Tol-pal system-associated acyl-CoA thioesterase"/>
    <property type="match status" value="1"/>
</dbReference>
<dbReference type="GO" id="GO:0047617">
    <property type="term" value="F:fatty acyl-CoA hydrolase activity"/>
    <property type="evidence" value="ECO:0007669"/>
    <property type="project" value="TreeGrafter"/>
</dbReference>
<dbReference type="SUPFAM" id="SSF54637">
    <property type="entry name" value="Thioesterase/thiol ester dehydrase-isomerase"/>
    <property type="match status" value="1"/>
</dbReference>
<dbReference type="InterPro" id="IPR014166">
    <property type="entry name" value="Tol-Pal_acyl-CoA_thioesterase"/>
</dbReference>
<organism evidence="3 4">
    <name type="scientific">Arsenicitalea aurantiaca</name>
    <dbReference type="NCBI Taxonomy" id="1783274"/>
    <lineage>
        <taxon>Bacteria</taxon>
        <taxon>Pseudomonadati</taxon>
        <taxon>Pseudomonadota</taxon>
        <taxon>Alphaproteobacteria</taxon>
        <taxon>Hyphomicrobiales</taxon>
        <taxon>Devosiaceae</taxon>
        <taxon>Arsenicitalea</taxon>
    </lineage>
</organism>
<comment type="similarity">
    <text evidence="1">Belongs to the 4-hydroxybenzoyl-CoA thioesterase family.</text>
</comment>
<keyword evidence="2" id="KW-0378">Hydrolase</keyword>
<dbReference type="InterPro" id="IPR050563">
    <property type="entry name" value="4-hydroxybenzoyl-CoA_TE"/>
</dbReference>
<dbReference type="NCBIfam" id="TIGR02799">
    <property type="entry name" value="thio_ybgC"/>
    <property type="match status" value="1"/>
</dbReference>
<dbReference type="InterPro" id="IPR006684">
    <property type="entry name" value="YbgC/YbaW"/>
</dbReference>
<dbReference type="AlphaFoldDB" id="A0A433XKP7"/>
<dbReference type="NCBIfam" id="TIGR00051">
    <property type="entry name" value="YbgC/FadM family acyl-CoA thioesterase"/>
    <property type="match status" value="1"/>
</dbReference>
<dbReference type="InterPro" id="IPR029069">
    <property type="entry name" value="HotDog_dom_sf"/>
</dbReference>
<dbReference type="CDD" id="cd00586">
    <property type="entry name" value="4HBT"/>
    <property type="match status" value="1"/>
</dbReference>
<dbReference type="EMBL" id="RZNJ01000001">
    <property type="protein sequence ID" value="RUT34657.1"/>
    <property type="molecule type" value="Genomic_DNA"/>
</dbReference>
<sequence length="131" mass="14917">MSEEHRFPVRVYFEDTDFSGNVYHAAYLKFCERGRTEWLRSLGMHHSELLKTGIVFAVRAMTIDFLAPARIDDRLEIATRLETLGGARIGLIQEVRREDAVLTQASVTVVAMRMGDGRPVRIPEVLRSRLG</sequence>
<dbReference type="PANTHER" id="PTHR31793:SF37">
    <property type="entry name" value="ACYL-COA THIOESTER HYDROLASE YBGC"/>
    <property type="match status" value="1"/>
</dbReference>
<dbReference type="Proteomes" id="UP000281547">
    <property type="component" value="Unassembled WGS sequence"/>
</dbReference>
<reference evidence="3 4" key="1">
    <citation type="journal article" date="2016" name="Int. J. Syst. Evol. Microbiol.">
        <title>Arsenicitalea aurantiaca gen. nov., sp. nov., a new member of the family Hyphomicrobiaceae, isolated from high-arsenic sediment.</title>
        <authorList>
            <person name="Mu Y."/>
            <person name="Zhou L."/>
            <person name="Zeng X.C."/>
            <person name="Liu L."/>
            <person name="Pan Y."/>
            <person name="Chen X."/>
            <person name="Wang J."/>
            <person name="Li S."/>
            <person name="Li W.J."/>
            <person name="Wang Y."/>
        </authorList>
    </citation>
    <scope>NUCLEOTIDE SEQUENCE [LARGE SCALE GENOMIC DNA]</scope>
    <source>
        <strain evidence="3 4">42-50</strain>
    </source>
</reference>
<evidence type="ECO:0000313" key="4">
    <source>
        <dbReference type="Proteomes" id="UP000281547"/>
    </source>
</evidence>
<name>A0A433XKP7_9HYPH</name>
<proteinExistence type="inferred from homology"/>
<accession>A0A433XKP7</accession>
<evidence type="ECO:0000313" key="3">
    <source>
        <dbReference type="EMBL" id="RUT34657.1"/>
    </source>
</evidence>
<gene>
    <name evidence="3" type="primary">ybgC</name>
    <name evidence="3" type="ORF">EMQ25_01460</name>
</gene>
<dbReference type="PANTHER" id="PTHR31793">
    <property type="entry name" value="4-HYDROXYBENZOYL-COA THIOESTERASE FAMILY MEMBER"/>
    <property type="match status" value="1"/>
</dbReference>
<keyword evidence="4" id="KW-1185">Reference proteome</keyword>
<dbReference type="PIRSF" id="PIRSF003230">
    <property type="entry name" value="YbgC"/>
    <property type="match status" value="1"/>
</dbReference>
<dbReference type="Pfam" id="PF13279">
    <property type="entry name" value="4HBT_2"/>
    <property type="match status" value="1"/>
</dbReference>
<dbReference type="Gene3D" id="3.10.129.10">
    <property type="entry name" value="Hotdog Thioesterase"/>
    <property type="match status" value="1"/>
</dbReference>
<comment type="caution">
    <text evidence="3">The sequence shown here is derived from an EMBL/GenBank/DDBJ whole genome shotgun (WGS) entry which is preliminary data.</text>
</comment>
<evidence type="ECO:0000256" key="1">
    <source>
        <dbReference type="ARBA" id="ARBA00005953"/>
    </source>
</evidence>